<evidence type="ECO:0000313" key="3">
    <source>
        <dbReference type="EMBL" id="KZP25573.1"/>
    </source>
</evidence>
<proteinExistence type="inferred from homology"/>
<dbReference type="SUPFAM" id="SSF53448">
    <property type="entry name" value="Nucleotide-diphospho-sugar transferases"/>
    <property type="match status" value="1"/>
</dbReference>
<keyword evidence="4" id="KW-1185">Reference proteome</keyword>
<accession>A0A166P0I2</accession>
<dbReference type="GO" id="GO:0000030">
    <property type="term" value="F:mannosyltransferase activity"/>
    <property type="evidence" value="ECO:0007669"/>
    <property type="project" value="InterPro"/>
</dbReference>
<protein>
    <submittedName>
        <fullName evidence="3">Glycosyltransferase family 15 protein</fullName>
    </submittedName>
</protein>
<reference evidence="3 4" key="1">
    <citation type="journal article" date="2016" name="Mol. Biol. Evol.">
        <title>Comparative Genomics of Early-Diverging Mushroom-Forming Fungi Provides Insights into the Origins of Lignocellulose Decay Capabilities.</title>
        <authorList>
            <person name="Nagy L.G."/>
            <person name="Riley R."/>
            <person name="Tritt A."/>
            <person name="Adam C."/>
            <person name="Daum C."/>
            <person name="Floudas D."/>
            <person name="Sun H."/>
            <person name="Yadav J.S."/>
            <person name="Pangilinan J."/>
            <person name="Larsson K.H."/>
            <person name="Matsuura K."/>
            <person name="Barry K."/>
            <person name="Labutti K."/>
            <person name="Kuo R."/>
            <person name="Ohm R.A."/>
            <person name="Bhattacharya S.S."/>
            <person name="Shirouzu T."/>
            <person name="Yoshinaga Y."/>
            <person name="Martin F.M."/>
            <person name="Grigoriev I.V."/>
            <person name="Hibbett D.S."/>
        </authorList>
    </citation>
    <scope>NUCLEOTIDE SEQUENCE [LARGE SCALE GENOMIC DNA]</scope>
    <source>
        <strain evidence="3 4">CBS 109695</strain>
    </source>
</reference>
<name>A0A166P0I2_9AGAM</name>
<keyword evidence="2" id="KW-0808">Transferase</keyword>
<evidence type="ECO:0000256" key="2">
    <source>
        <dbReference type="ARBA" id="ARBA00022679"/>
    </source>
</evidence>
<dbReference type="Proteomes" id="UP000076532">
    <property type="component" value="Unassembled WGS sequence"/>
</dbReference>
<evidence type="ECO:0000256" key="1">
    <source>
        <dbReference type="ARBA" id="ARBA00007677"/>
    </source>
</evidence>
<dbReference type="Gene3D" id="3.90.550.10">
    <property type="entry name" value="Spore Coat Polysaccharide Biosynthesis Protein SpsA, Chain A"/>
    <property type="match status" value="1"/>
</dbReference>
<dbReference type="EMBL" id="KV417520">
    <property type="protein sequence ID" value="KZP25573.1"/>
    <property type="molecule type" value="Genomic_DNA"/>
</dbReference>
<dbReference type="AlphaFoldDB" id="A0A166P0I2"/>
<gene>
    <name evidence="3" type="ORF">FIBSPDRAFT_855762</name>
</gene>
<sequence length="63" mass="7115">MDFWRGEAYTAFSDFLDEAGGFYYERAVHGLSGEQDMWGTGRCGCEPEKSFEFVLEQVASSDT</sequence>
<comment type="similarity">
    <text evidence="1">Belongs to the glycosyltransferase 15 family.</text>
</comment>
<dbReference type="InterPro" id="IPR002685">
    <property type="entry name" value="Glyco_trans_15"/>
</dbReference>
<organism evidence="3 4">
    <name type="scientific">Athelia psychrophila</name>
    <dbReference type="NCBI Taxonomy" id="1759441"/>
    <lineage>
        <taxon>Eukaryota</taxon>
        <taxon>Fungi</taxon>
        <taxon>Dikarya</taxon>
        <taxon>Basidiomycota</taxon>
        <taxon>Agaricomycotina</taxon>
        <taxon>Agaricomycetes</taxon>
        <taxon>Agaricomycetidae</taxon>
        <taxon>Atheliales</taxon>
        <taxon>Atheliaceae</taxon>
        <taxon>Athelia</taxon>
    </lineage>
</organism>
<evidence type="ECO:0000313" key="4">
    <source>
        <dbReference type="Proteomes" id="UP000076532"/>
    </source>
</evidence>
<dbReference type="InterPro" id="IPR029044">
    <property type="entry name" value="Nucleotide-diphossugar_trans"/>
</dbReference>
<dbReference type="GO" id="GO:0016020">
    <property type="term" value="C:membrane"/>
    <property type="evidence" value="ECO:0007669"/>
    <property type="project" value="InterPro"/>
</dbReference>
<dbReference type="Pfam" id="PF01793">
    <property type="entry name" value="Glyco_transf_15"/>
    <property type="match status" value="1"/>
</dbReference>